<dbReference type="AlphaFoldDB" id="A0A840MFM2"/>
<keyword evidence="3" id="KW-0804">Transcription</keyword>
<dbReference type="PROSITE" id="PS50932">
    <property type="entry name" value="HTH_LACI_2"/>
    <property type="match status" value="1"/>
</dbReference>
<evidence type="ECO:0000256" key="3">
    <source>
        <dbReference type="ARBA" id="ARBA00023163"/>
    </source>
</evidence>
<dbReference type="SUPFAM" id="SSF47413">
    <property type="entry name" value="lambda repressor-like DNA-binding domains"/>
    <property type="match status" value="1"/>
</dbReference>
<dbReference type="Proteomes" id="UP000575898">
    <property type="component" value="Unassembled WGS sequence"/>
</dbReference>
<dbReference type="InterPro" id="IPR001761">
    <property type="entry name" value="Peripla_BP/Lac1_sug-bd_dom"/>
</dbReference>
<dbReference type="PANTHER" id="PTHR30146:SF109">
    <property type="entry name" value="HTH-TYPE TRANSCRIPTIONAL REGULATOR GALS"/>
    <property type="match status" value="1"/>
</dbReference>
<dbReference type="PANTHER" id="PTHR30146">
    <property type="entry name" value="LACI-RELATED TRANSCRIPTIONAL REPRESSOR"/>
    <property type="match status" value="1"/>
</dbReference>
<accession>A0A840MFM2</accession>
<comment type="caution">
    <text evidence="5">The sequence shown here is derived from an EMBL/GenBank/DDBJ whole genome shotgun (WGS) entry which is preliminary data.</text>
</comment>
<dbReference type="Pfam" id="PF00356">
    <property type="entry name" value="LacI"/>
    <property type="match status" value="1"/>
</dbReference>
<dbReference type="EMBL" id="JACHHY010000006">
    <property type="protein sequence ID" value="MBB5018054.1"/>
    <property type="molecule type" value="Genomic_DNA"/>
</dbReference>
<proteinExistence type="predicted"/>
<dbReference type="PRINTS" id="PR00036">
    <property type="entry name" value="HTHLACI"/>
</dbReference>
<sequence length="336" mass="36015">MTENAPTATVHEVAHAAGVSPATVSRILNGSARVSDAKRRAVEQAIAQLNYRPNLLAQSLKSGRAMTIGILTPDVVSPFFTESLRGIEAALVGTGYAPLIVSGHWRPDEESNRVELLIARRVDGIVILSGGLTESQIASYAQRIPIVATGHQLRANRALGITFDQYQGARMAMQHLIEMGHQRIAFIAGLVGHGDAKARLQGYEDALAAAGIAFDPQLVVQGNFLENGGILAVNLLLEAHQQFSAIFAANDHTAYGARLALYRRGIRVPEDVSVIGFDDLPASSYVTPPLTTIRQPVFEAGRVAAQSLLHLIRGESVAVPSLALELIVRESVKCLR</sequence>
<dbReference type="SMART" id="SM00354">
    <property type="entry name" value="HTH_LACI"/>
    <property type="match status" value="1"/>
</dbReference>
<dbReference type="CDD" id="cd01392">
    <property type="entry name" value="HTH_LacI"/>
    <property type="match status" value="1"/>
</dbReference>
<dbReference type="InterPro" id="IPR010982">
    <property type="entry name" value="Lambda_DNA-bd_dom_sf"/>
</dbReference>
<dbReference type="GO" id="GO:0000976">
    <property type="term" value="F:transcription cis-regulatory region binding"/>
    <property type="evidence" value="ECO:0007669"/>
    <property type="project" value="TreeGrafter"/>
</dbReference>
<dbReference type="GO" id="GO:0003700">
    <property type="term" value="F:DNA-binding transcription factor activity"/>
    <property type="evidence" value="ECO:0007669"/>
    <property type="project" value="TreeGrafter"/>
</dbReference>
<gene>
    <name evidence="5" type="ORF">HNQ59_001339</name>
</gene>
<keyword evidence="6" id="KW-1185">Reference proteome</keyword>
<dbReference type="InterPro" id="IPR000843">
    <property type="entry name" value="HTH_LacI"/>
</dbReference>
<organism evidence="5 6">
    <name type="scientific">Chitinivorax tropicus</name>
    <dbReference type="NCBI Taxonomy" id="714531"/>
    <lineage>
        <taxon>Bacteria</taxon>
        <taxon>Pseudomonadati</taxon>
        <taxon>Pseudomonadota</taxon>
        <taxon>Betaproteobacteria</taxon>
        <taxon>Chitinivorax</taxon>
    </lineage>
</organism>
<dbReference type="PROSITE" id="PS00356">
    <property type="entry name" value="HTH_LACI_1"/>
    <property type="match status" value="1"/>
</dbReference>
<evidence type="ECO:0000256" key="1">
    <source>
        <dbReference type="ARBA" id="ARBA00023015"/>
    </source>
</evidence>
<dbReference type="Gene3D" id="1.10.260.40">
    <property type="entry name" value="lambda repressor-like DNA-binding domains"/>
    <property type="match status" value="1"/>
</dbReference>
<evidence type="ECO:0000259" key="4">
    <source>
        <dbReference type="PROSITE" id="PS50932"/>
    </source>
</evidence>
<protein>
    <submittedName>
        <fullName evidence="5">LacI family transcriptional regulator</fullName>
    </submittedName>
</protein>
<evidence type="ECO:0000256" key="2">
    <source>
        <dbReference type="ARBA" id="ARBA00023125"/>
    </source>
</evidence>
<name>A0A840MFM2_9PROT</name>
<keyword evidence="1" id="KW-0805">Transcription regulation</keyword>
<keyword evidence="2" id="KW-0238">DNA-binding</keyword>
<evidence type="ECO:0000313" key="5">
    <source>
        <dbReference type="EMBL" id="MBB5018054.1"/>
    </source>
</evidence>
<evidence type="ECO:0000313" key="6">
    <source>
        <dbReference type="Proteomes" id="UP000575898"/>
    </source>
</evidence>
<dbReference type="SUPFAM" id="SSF53822">
    <property type="entry name" value="Periplasmic binding protein-like I"/>
    <property type="match status" value="1"/>
</dbReference>
<feature type="domain" description="HTH lacI-type" evidence="4">
    <location>
        <begin position="8"/>
        <end position="62"/>
    </location>
</feature>
<reference evidence="5 6" key="1">
    <citation type="submission" date="2020-08" db="EMBL/GenBank/DDBJ databases">
        <title>Genomic Encyclopedia of Type Strains, Phase IV (KMG-IV): sequencing the most valuable type-strain genomes for metagenomic binning, comparative biology and taxonomic classification.</title>
        <authorList>
            <person name="Goeker M."/>
        </authorList>
    </citation>
    <scope>NUCLEOTIDE SEQUENCE [LARGE SCALE GENOMIC DNA]</scope>
    <source>
        <strain evidence="5 6">DSM 27165</strain>
    </source>
</reference>
<dbReference type="Pfam" id="PF00532">
    <property type="entry name" value="Peripla_BP_1"/>
    <property type="match status" value="1"/>
</dbReference>
<dbReference type="Gene3D" id="3.40.50.2300">
    <property type="match status" value="2"/>
</dbReference>
<dbReference type="RefSeq" id="WP_184036739.1">
    <property type="nucleotide sequence ID" value="NZ_JACHHY010000006.1"/>
</dbReference>
<dbReference type="InterPro" id="IPR028082">
    <property type="entry name" value="Peripla_BP_I"/>
</dbReference>